<dbReference type="InterPro" id="IPR050744">
    <property type="entry name" value="AI-2_Isomerase_LsrG"/>
</dbReference>
<dbReference type="SUPFAM" id="SSF54909">
    <property type="entry name" value="Dimeric alpha+beta barrel"/>
    <property type="match status" value="1"/>
</dbReference>
<dbReference type="Pfam" id="PF03992">
    <property type="entry name" value="ABM"/>
    <property type="match status" value="1"/>
</dbReference>
<organism evidence="2 3">
    <name type="scientific">Chryseobacterium edaphi</name>
    <dbReference type="NCBI Taxonomy" id="2976532"/>
    <lineage>
        <taxon>Bacteria</taxon>
        <taxon>Pseudomonadati</taxon>
        <taxon>Bacteroidota</taxon>
        <taxon>Flavobacteriia</taxon>
        <taxon>Flavobacteriales</taxon>
        <taxon>Weeksellaceae</taxon>
        <taxon>Chryseobacterium group</taxon>
        <taxon>Chryseobacterium</taxon>
    </lineage>
</organism>
<proteinExistence type="predicted"/>
<accession>A0ABT2W416</accession>
<keyword evidence="2" id="KW-0560">Oxidoreductase</keyword>
<dbReference type="GO" id="GO:0004497">
    <property type="term" value="F:monooxygenase activity"/>
    <property type="evidence" value="ECO:0007669"/>
    <property type="project" value="UniProtKB-KW"/>
</dbReference>
<dbReference type="InterPro" id="IPR011008">
    <property type="entry name" value="Dimeric_a/b-barrel"/>
</dbReference>
<dbReference type="Gene3D" id="3.30.70.100">
    <property type="match status" value="1"/>
</dbReference>
<name>A0ABT2W416_9FLAO</name>
<evidence type="ECO:0000313" key="2">
    <source>
        <dbReference type="EMBL" id="MCU7616703.1"/>
    </source>
</evidence>
<dbReference type="Proteomes" id="UP001208649">
    <property type="component" value="Unassembled WGS sequence"/>
</dbReference>
<dbReference type="PANTHER" id="PTHR33336">
    <property type="entry name" value="QUINOL MONOOXYGENASE YGIN-RELATED"/>
    <property type="match status" value="1"/>
</dbReference>
<dbReference type="EMBL" id="JAOTEM010000001">
    <property type="protein sequence ID" value="MCU7616703.1"/>
    <property type="molecule type" value="Genomic_DNA"/>
</dbReference>
<protein>
    <submittedName>
        <fullName evidence="2">Antibiotic biosynthesis monooxygenase</fullName>
    </submittedName>
</protein>
<evidence type="ECO:0000313" key="3">
    <source>
        <dbReference type="Proteomes" id="UP001208649"/>
    </source>
</evidence>
<dbReference type="PROSITE" id="PS51725">
    <property type="entry name" value="ABM"/>
    <property type="match status" value="1"/>
</dbReference>
<reference evidence="3" key="1">
    <citation type="submission" date="2023-07" db="EMBL/GenBank/DDBJ databases">
        <title>Chryseobacterium sp. strain PBS4-4 Genome sequencing and assembly.</title>
        <authorList>
            <person name="Jung Y."/>
        </authorList>
    </citation>
    <scope>NUCLEOTIDE SEQUENCE [LARGE SCALE GENOMIC DNA]</scope>
    <source>
        <strain evidence="3">PBS4-4</strain>
    </source>
</reference>
<dbReference type="InterPro" id="IPR007138">
    <property type="entry name" value="ABM_dom"/>
</dbReference>
<comment type="caution">
    <text evidence="2">The sequence shown here is derived from an EMBL/GenBank/DDBJ whole genome shotgun (WGS) entry which is preliminary data.</text>
</comment>
<sequence>MSEQAIYVYAKWQVKEGKLDEVLQILKEASKKSSEEEGNLFYKIHQSKANQNILILFEGYENESALEFHKNSEHYQNLVVKQIVPLLENREVIVMDQIF</sequence>
<gene>
    <name evidence="2" type="ORF">NZ698_05800</name>
</gene>
<evidence type="ECO:0000259" key="1">
    <source>
        <dbReference type="PROSITE" id="PS51725"/>
    </source>
</evidence>
<dbReference type="RefSeq" id="WP_263002135.1">
    <property type="nucleotide sequence ID" value="NZ_JAOTEM010000001.1"/>
</dbReference>
<dbReference type="PANTHER" id="PTHR33336:SF3">
    <property type="entry name" value="ABM DOMAIN-CONTAINING PROTEIN"/>
    <property type="match status" value="1"/>
</dbReference>
<keyword evidence="2" id="KW-0503">Monooxygenase</keyword>
<keyword evidence="3" id="KW-1185">Reference proteome</keyword>
<feature type="domain" description="ABM" evidence="1">
    <location>
        <begin position="6"/>
        <end position="95"/>
    </location>
</feature>